<organism evidence="2 3">
    <name type="scientific">Endocarpon pusillum</name>
    <dbReference type="NCBI Taxonomy" id="364733"/>
    <lineage>
        <taxon>Eukaryota</taxon>
        <taxon>Fungi</taxon>
        <taxon>Dikarya</taxon>
        <taxon>Ascomycota</taxon>
        <taxon>Pezizomycotina</taxon>
        <taxon>Eurotiomycetes</taxon>
        <taxon>Chaetothyriomycetidae</taxon>
        <taxon>Verrucariales</taxon>
        <taxon>Verrucariaceae</taxon>
        <taxon>Endocarpon</taxon>
    </lineage>
</organism>
<dbReference type="Proteomes" id="UP000606974">
    <property type="component" value="Unassembled WGS sequence"/>
</dbReference>
<keyword evidence="3" id="KW-1185">Reference proteome</keyword>
<sequence length="332" mass="35739">MSAFVSVMPSPMSQFERSQDFFHSTQYPSNAEYGEMASLPIRSYNEVPDHRTQEMSPNSSTSSSSTGHSTSYGRSSKGASRSPPTRQRTPIRHSRPPTSRVQSSGRPEALLAYAAHQEFQTASSQSMASSQAAYPPSAYMMPPVTSAYHSQSGYYSSTGGPQQQQSSHYVPSSSSYNVTPNPPTYLPLGRSASYPIESLPSIQASDSLFQPQLGSNVSSWQSSTAAPQLPSMCVPSSHSYSSSPASSMETAEGIRVLASRPKPQCFDHGCNGRQFSTFSNLLRHQREKSGSASKATCPHCGTEFTRTTARNGHLYGGKCKGRDGQGAPETDA</sequence>
<dbReference type="AlphaFoldDB" id="A0A8H7EAY2"/>
<feature type="compositionally biased region" description="Low complexity" evidence="1">
    <location>
        <begin position="56"/>
        <end position="76"/>
    </location>
</feature>
<comment type="caution">
    <text evidence="2">The sequence shown here is derived from an EMBL/GenBank/DDBJ whole genome shotgun (WGS) entry which is preliminary data.</text>
</comment>
<protein>
    <recommendedName>
        <fullName evidence="4">C2H2-type domain-containing protein</fullName>
    </recommendedName>
</protein>
<feature type="region of interest" description="Disordered" evidence="1">
    <location>
        <begin position="38"/>
        <end position="105"/>
    </location>
</feature>
<name>A0A8H7EAY2_9EURO</name>
<dbReference type="EMBL" id="JAACFV010000007">
    <property type="protein sequence ID" value="KAF7513236.1"/>
    <property type="molecule type" value="Genomic_DNA"/>
</dbReference>
<gene>
    <name evidence="2" type="ORF">GJ744_010632</name>
</gene>
<feature type="compositionally biased region" description="Low complexity" evidence="1">
    <location>
        <begin position="152"/>
        <end position="176"/>
    </location>
</feature>
<dbReference type="Gene3D" id="3.30.160.60">
    <property type="entry name" value="Classic Zinc Finger"/>
    <property type="match status" value="1"/>
</dbReference>
<proteinExistence type="predicted"/>
<feature type="compositionally biased region" description="Polar residues" evidence="1">
    <location>
        <begin position="77"/>
        <end position="88"/>
    </location>
</feature>
<evidence type="ECO:0000313" key="2">
    <source>
        <dbReference type="EMBL" id="KAF7513236.1"/>
    </source>
</evidence>
<feature type="region of interest" description="Disordered" evidence="1">
    <location>
        <begin position="152"/>
        <end position="184"/>
    </location>
</feature>
<evidence type="ECO:0000256" key="1">
    <source>
        <dbReference type="SAM" id="MobiDB-lite"/>
    </source>
</evidence>
<evidence type="ECO:0008006" key="4">
    <source>
        <dbReference type="Google" id="ProtNLM"/>
    </source>
</evidence>
<evidence type="ECO:0000313" key="3">
    <source>
        <dbReference type="Proteomes" id="UP000606974"/>
    </source>
</evidence>
<accession>A0A8H7EAY2</accession>
<dbReference type="OrthoDB" id="5366256at2759"/>
<feature type="region of interest" description="Disordered" evidence="1">
    <location>
        <begin position="311"/>
        <end position="332"/>
    </location>
</feature>
<feature type="compositionally biased region" description="Polar residues" evidence="1">
    <location>
        <begin position="96"/>
        <end position="105"/>
    </location>
</feature>
<reference evidence="2" key="1">
    <citation type="submission" date="2020-02" db="EMBL/GenBank/DDBJ databases">
        <authorList>
            <person name="Palmer J.M."/>
        </authorList>
    </citation>
    <scope>NUCLEOTIDE SEQUENCE</scope>
    <source>
        <strain evidence="2">EPUS1.4</strain>
        <tissue evidence="2">Thallus</tissue>
    </source>
</reference>